<proteinExistence type="predicted"/>
<organism evidence="1 2">
    <name type="scientific">Mumia zhuanghuii</name>
    <dbReference type="NCBI Taxonomy" id="2585211"/>
    <lineage>
        <taxon>Bacteria</taxon>
        <taxon>Bacillati</taxon>
        <taxon>Actinomycetota</taxon>
        <taxon>Actinomycetes</taxon>
        <taxon>Propionibacteriales</taxon>
        <taxon>Nocardioidaceae</taxon>
        <taxon>Mumia</taxon>
    </lineage>
</organism>
<comment type="caution">
    <text evidence="1">The sequence shown here is derived from an EMBL/GenBank/DDBJ whole genome shotgun (WGS) entry which is preliminary data.</text>
</comment>
<dbReference type="RefSeq" id="WP_149770126.1">
    <property type="nucleotide sequence ID" value="NZ_VDFQ02000004.1"/>
</dbReference>
<dbReference type="OrthoDB" id="5006760at2"/>
<gene>
    <name evidence="1" type="ORF">FE697_013380</name>
</gene>
<dbReference type="AlphaFoldDB" id="A0A5Q6RVT7"/>
<name>A0A5Q6RVT7_9ACTN</name>
<accession>A0A5Q6RVT7</accession>
<evidence type="ECO:0000313" key="1">
    <source>
        <dbReference type="EMBL" id="KAA1422169.1"/>
    </source>
</evidence>
<dbReference type="PROSITE" id="PS51257">
    <property type="entry name" value="PROKAR_LIPOPROTEIN"/>
    <property type="match status" value="1"/>
</dbReference>
<sequence>MGSRIRSVVVAAAVVGLLATTTGCFRTADPDAMEQVQGAVRDAPAGLDEIVVDEGTDGLSRYVLLELRTTGDDLTADVLGDTLELVGRTLPEAYDSVQIVARTTGDERLEVSPALTDLGLDTAYLVNPNRASVPAPALRAFASSPRATTG</sequence>
<reference evidence="1 2" key="1">
    <citation type="submission" date="2019-09" db="EMBL/GenBank/DDBJ databases">
        <title>Mumia zhuanghuii sp. nov. isolated from the intestinal contents of plateau pika (Ochotona curzoniae) in the Qinghai-Tibet plateau of China.</title>
        <authorList>
            <person name="Tian Z."/>
        </authorList>
    </citation>
    <scope>NUCLEOTIDE SEQUENCE [LARGE SCALE GENOMIC DNA]</scope>
    <source>
        <strain evidence="2">350</strain>
    </source>
</reference>
<evidence type="ECO:0000313" key="2">
    <source>
        <dbReference type="Proteomes" id="UP000307768"/>
    </source>
</evidence>
<dbReference type="Proteomes" id="UP000307768">
    <property type="component" value="Unassembled WGS sequence"/>
</dbReference>
<protein>
    <submittedName>
        <fullName evidence="1">Uncharacterized protein</fullName>
    </submittedName>
</protein>
<dbReference type="EMBL" id="VDFQ02000004">
    <property type="protein sequence ID" value="KAA1422169.1"/>
    <property type="molecule type" value="Genomic_DNA"/>
</dbReference>